<dbReference type="Pfam" id="PF03994">
    <property type="entry name" value="DUF350"/>
    <property type="match status" value="1"/>
</dbReference>
<organism evidence="8 9">
    <name type="scientific">Actinokineospora fastidiosa</name>
    <dbReference type="NCBI Taxonomy" id="1816"/>
    <lineage>
        <taxon>Bacteria</taxon>
        <taxon>Bacillati</taxon>
        <taxon>Actinomycetota</taxon>
        <taxon>Actinomycetes</taxon>
        <taxon>Pseudonocardiales</taxon>
        <taxon>Pseudonocardiaceae</taxon>
        <taxon>Actinokineospora</taxon>
    </lineage>
</organism>
<evidence type="ECO:0000256" key="4">
    <source>
        <dbReference type="ARBA" id="ARBA00022692"/>
    </source>
</evidence>
<dbReference type="InterPro" id="IPR007140">
    <property type="entry name" value="DUF350"/>
</dbReference>
<dbReference type="GO" id="GO:0005886">
    <property type="term" value="C:plasma membrane"/>
    <property type="evidence" value="ECO:0007669"/>
    <property type="project" value="UniProtKB-SubCell"/>
</dbReference>
<comment type="caution">
    <text evidence="8">The sequence shown here is derived from an EMBL/GenBank/DDBJ whole genome shotgun (WGS) entry which is preliminary data.</text>
</comment>
<keyword evidence="9" id="KW-1185">Reference proteome</keyword>
<evidence type="ECO:0000256" key="3">
    <source>
        <dbReference type="ARBA" id="ARBA00022475"/>
    </source>
</evidence>
<evidence type="ECO:0000256" key="1">
    <source>
        <dbReference type="ARBA" id="ARBA00004651"/>
    </source>
</evidence>
<name>A0A918G2H9_9PSEU</name>
<keyword evidence="3" id="KW-1003">Cell membrane</keyword>
<comment type="subcellular location">
    <subcellularLocation>
        <location evidence="1">Cell membrane</location>
        <topology evidence="1">Multi-pass membrane protein</topology>
    </subcellularLocation>
</comment>
<sequence>MSELLTGLLGTLAYAGAGLVLMALGYVLVDVATPGKLADLIWTERNRNASILLCSGLLGIGVILTTAILTSADDLGTGLANTAVYGLLGLAIMALSFIIIDVLTPGKLGEVICAEEHHPGVWVSAVAHLVVAVVIAAAIT</sequence>
<keyword evidence="6 7" id="KW-0472">Membrane</keyword>
<dbReference type="AlphaFoldDB" id="A0A918G2H9"/>
<evidence type="ECO:0000256" key="7">
    <source>
        <dbReference type="SAM" id="Phobius"/>
    </source>
</evidence>
<dbReference type="RefSeq" id="WP_189208684.1">
    <property type="nucleotide sequence ID" value="NZ_BMRB01000001.1"/>
</dbReference>
<evidence type="ECO:0000256" key="6">
    <source>
        <dbReference type="ARBA" id="ARBA00023136"/>
    </source>
</evidence>
<evidence type="ECO:0000256" key="5">
    <source>
        <dbReference type="ARBA" id="ARBA00022989"/>
    </source>
</evidence>
<feature type="transmembrane region" description="Helical" evidence="7">
    <location>
        <begin position="120"/>
        <end position="139"/>
    </location>
</feature>
<feature type="transmembrane region" description="Helical" evidence="7">
    <location>
        <begin position="82"/>
        <end position="100"/>
    </location>
</feature>
<evidence type="ECO:0008006" key="10">
    <source>
        <dbReference type="Google" id="ProtNLM"/>
    </source>
</evidence>
<evidence type="ECO:0000313" key="9">
    <source>
        <dbReference type="Proteomes" id="UP000660680"/>
    </source>
</evidence>
<dbReference type="Proteomes" id="UP000660680">
    <property type="component" value="Unassembled WGS sequence"/>
</dbReference>
<keyword evidence="5 7" id="KW-1133">Transmembrane helix</keyword>
<evidence type="ECO:0000256" key="2">
    <source>
        <dbReference type="ARBA" id="ARBA00005779"/>
    </source>
</evidence>
<feature type="transmembrane region" description="Helical" evidence="7">
    <location>
        <begin position="7"/>
        <end position="29"/>
    </location>
</feature>
<proteinExistence type="inferred from homology"/>
<accession>A0A918G2H9</accession>
<reference evidence="8" key="1">
    <citation type="journal article" date="2014" name="Int. J. Syst. Evol. Microbiol.">
        <title>Complete genome sequence of Corynebacterium casei LMG S-19264T (=DSM 44701T), isolated from a smear-ripened cheese.</title>
        <authorList>
            <consortium name="US DOE Joint Genome Institute (JGI-PGF)"/>
            <person name="Walter F."/>
            <person name="Albersmeier A."/>
            <person name="Kalinowski J."/>
            <person name="Ruckert C."/>
        </authorList>
    </citation>
    <scope>NUCLEOTIDE SEQUENCE</scope>
    <source>
        <strain evidence="8">JCM 3276</strain>
    </source>
</reference>
<dbReference type="EMBL" id="BMRB01000001">
    <property type="protein sequence ID" value="GGS16278.1"/>
    <property type="molecule type" value="Genomic_DNA"/>
</dbReference>
<feature type="transmembrane region" description="Helical" evidence="7">
    <location>
        <begin position="49"/>
        <end position="70"/>
    </location>
</feature>
<reference evidence="8" key="2">
    <citation type="submission" date="2020-09" db="EMBL/GenBank/DDBJ databases">
        <authorList>
            <person name="Sun Q."/>
            <person name="Ohkuma M."/>
        </authorList>
    </citation>
    <scope>NUCLEOTIDE SEQUENCE</scope>
    <source>
        <strain evidence="8">JCM 3276</strain>
    </source>
</reference>
<evidence type="ECO:0000313" key="8">
    <source>
        <dbReference type="EMBL" id="GGS16278.1"/>
    </source>
</evidence>
<comment type="similarity">
    <text evidence="2">Belongs to the UPF0719 family.</text>
</comment>
<gene>
    <name evidence="8" type="ORF">GCM10010171_05570</name>
</gene>
<protein>
    <recommendedName>
        <fullName evidence="10">DUF350 domain-containing protein</fullName>
    </recommendedName>
</protein>
<keyword evidence="4 7" id="KW-0812">Transmembrane</keyword>